<dbReference type="AlphaFoldDB" id="A0AAV4MIX8"/>
<reference evidence="1 2" key="1">
    <citation type="submission" date="2021-06" db="EMBL/GenBank/DDBJ databases">
        <title>Caerostris extrusa draft genome.</title>
        <authorList>
            <person name="Kono N."/>
            <person name="Arakawa K."/>
        </authorList>
    </citation>
    <scope>NUCLEOTIDE SEQUENCE [LARGE SCALE GENOMIC DNA]</scope>
</reference>
<evidence type="ECO:0000313" key="2">
    <source>
        <dbReference type="Proteomes" id="UP001054945"/>
    </source>
</evidence>
<protein>
    <submittedName>
        <fullName evidence="1">Uncharacterized protein</fullName>
    </submittedName>
</protein>
<dbReference type="EMBL" id="BPLR01019805">
    <property type="protein sequence ID" value="GIX71929.1"/>
    <property type="molecule type" value="Genomic_DNA"/>
</dbReference>
<organism evidence="1 2">
    <name type="scientific">Caerostris extrusa</name>
    <name type="common">Bark spider</name>
    <name type="synonym">Caerostris bankana</name>
    <dbReference type="NCBI Taxonomy" id="172846"/>
    <lineage>
        <taxon>Eukaryota</taxon>
        <taxon>Metazoa</taxon>
        <taxon>Ecdysozoa</taxon>
        <taxon>Arthropoda</taxon>
        <taxon>Chelicerata</taxon>
        <taxon>Arachnida</taxon>
        <taxon>Araneae</taxon>
        <taxon>Araneomorphae</taxon>
        <taxon>Entelegynae</taxon>
        <taxon>Araneoidea</taxon>
        <taxon>Araneidae</taxon>
        <taxon>Caerostris</taxon>
    </lineage>
</organism>
<sequence>MATENSYCDTEMHLVVDVQPYPWCLLKIFKLAVGYLDFVSDVSKESSLDTELKYTVSVTMHERFPDDSWLHVYSDSLAEGTIRNAGTGVYSTEFAISYAVGQL</sequence>
<proteinExistence type="predicted"/>
<evidence type="ECO:0000313" key="1">
    <source>
        <dbReference type="EMBL" id="GIX71929.1"/>
    </source>
</evidence>
<keyword evidence="2" id="KW-1185">Reference proteome</keyword>
<gene>
    <name evidence="1" type="ORF">CEXT_85911</name>
</gene>
<accession>A0AAV4MIX8</accession>
<name>A0AAV4MIX8_CAEEX</name>
<comment type="caution">
    <text evidence="1">The sequence shown here is derived from an EMBL/GenBank/DDBJ whole genome shotgun (WGS) entry which is preliminary data.</text>
</comment>
<dbReference type="Proteomes" id="UP001054945">
    <property type="component" value="Unassembled WGS sequence"/>
</dbReference>